<dbReference type="InterPro" id="IPR013057">
    <property type="entry name" value="AA_transpt_TM"/>
</dbReference>
<dbReference type="PROSITE" id="PS50297">
    <property type="entry name" value="ANK_REP_REGION"/>
    <property type="match status" value="1"/>
</dbReference>
<dbReference type="PANTHER" id="PTHR18916">
    <property type="entry name" value="DYNACTIN 1-RELATED MICROTUBULE-BINDING"/>
    <property type="match status" value="1"/>
</dbReference>
<dbReference type="PANTHER" id="PTHR18916:SF88">
    <property type="entry name" value="CAP-GLY DOMAIN-CONTAINING PROTEIN"/>
    <property type="match status" value="1"/>
</dbReference>
<feature type="transmembrane region" description="Helical" evidence="7">
    <location>
        <begin position="12"/>
        <end position="34"/>
    </location>
</feature>
<reference evidence="9 10" key="1">
    <citation type="journal article" date="2022" name="Front. Cell. Infect. Microbiol.">
        <title>The Genomes of Two Strains of Taenia crassiceps the Animal Model for the Study of Human Cysticercosis.</title>
        <authorList>
            <person name="Bobes R.J."/>
            <person name="Estrada K."/>
            <person name="Rios-Valencia D.G."/>
            <person name="Calderon-Gallegos A."/>
            <person name="de la Torre P."/>
            <person name="Carrero J.C."/>
            <person name="Sanchez-Flores A."/>
            <person name="Laclette J.P."/>
        </authorList>
    </citation>
    <scope>NUCLEOTIDE SEQUENCE [LARGE SCALE GENOMIC DNA]</scope>
    <source>
        <strain evidence="9">WFUcys</strain>
    </source>
</reference>
<dbReference type="EMBL" id="JAKROA010000013">
    <property type="protein sequence ID" value="KAL5104292.1"/>
    <property type="molecule type" value="Genomic_DNA"/>
</dbReference>
<evidence type="ECO:0000256" key="3">
    <source>
        <dbReference type="ARBA" id="ARBA00022989"/>
    </source>
</evidence>
<feature type="compositionally biased region" description="Polar residues" evidence="6">
    <location>
        <begin position="454"/>
        <end position="469"/>
    </location>
</feature>
<dbReference type="InterPro" id="IPR000938">
    <property type="entry name" value="CAP-Gly_domain"/>
</dbReference>
<keyword evidence="5" id="KW-0040">ANK repeat</keyword>
<evidence type="ECO:0000256" key="6">
    <source>
        <dbReference type="SAM" id="MobiDB-lite"/>
    </source>
</evidence>
<feature type="transmembrane region" description="Helical" evidence="7">
    <location>
        <begin position="1022"/>
        <end position="1041"/>
    </location>
</feature>
<evidence type="ECO:0000313" key="9">
    <source>
        <dbReference type="EMBL" id="KAL5104292.1"/>
    </source>
</evidence>
<name>A0ABR4Q3T2_9CEST</name>
<feature type="compositionally biased region" description="Polar residues" evidence="6">
    <location>
        <begin position="121"/>
        <end position="135"/>
    </location>
</feature>
<dbReference type="PROSITE" id="PS50245">
    <property type="entry name" value="CAP_GLY_2"/>
    <property type="match status" value="3"/>
</dbReference>
<evidence type="ECO:0000256" key="1">
    <source>
        <dbReference type="ARBA" id="ARBA00004370"/>
    </source>
</evidence>
<dbReference type="SUPFAM" id="SSF74924">
    <property type="entry name" value="Cap-Gly domain"/>
    <property type="match status" value="3"/>
</dbReference>
<dbReference type="InterPro" id="IPR036859">
    <property type="entry name" value="CAP-Gly_dom_sf"/>
</dbReference>
<feature type="region of interest" description="Disordered" evidence="6">
    <location>
        <begin position="509"/>
        <end position="548"/>
    </location>
</feature>
<dbReference type="Pfam" id="PF12796">
    <property type="entry name" value="Ank_2"/>
    <property type="match status" value="1"/>
</dbReference>
<feature type="region of interest" description="Disordered" evidence="6">
    <location>
        <begin position="453"/>
        <end position="481"/>
    </location>
</feature>
<keyword evidence="2 7" id="KW-0812">Transmembrane</keyword>
<dbReference type="Gene3D" id="1.25.40.20">
    <property type="entry name" value="Ankyrin repeat-containing domain"/>
    <property type="match status" value="1"/>
</dbReference>
<evidence type="ECO:0000256" key="7">
    <source>
        <dbReference type="SAM" id="Phobius"/>
    </source>
</evidence>
<protein>
    <submittedName>
        <fullName evidence="9">CAP-Gly domain-containing linker protein 4</fullName>
    </submittedName>
</protein>
<feature type="region of interest" description="Disordered" evidence="6">
    <location>
        <begin position="111"/>
        <end position="135"/>
    </location>
</feature>
<dbReference type="SMART" id="SM00248">
    <property type="entry name" value="ANK"/>
    <property type="match status" value="3"/>
</dbReference>
<feature type="domain" description="CAP-Gly" evidence="8">
    <location>
        <begin position="741"/>
        <end position="783"/>
    </location>
</feature>
<accession>A0ABR4Q3T2</accession>
<feature type="transmembrane region" description="Helical" evidence="7">
    <location>
        <begin position="983"/>
        <end position="1002"/>
    </location>
</feature>
<gene>
    <name evidence="9" type="ORF">TcWFU_006374</name>
</gene>
<comment type="caution">
    <text evidence="9">The sequence shown here is derived from an EMBL/GenBank/DDBJ whole genome shotgun (WGS) entry which is preliminary data.</text>
</comment>
<dbReference type="Proteomes" id="UP001651158">
    <property type="component" value="Unassembled WGS sequence"/>
</dbReference>
<dbReference type="InterPro" id="IPR036770">
    <property type="entry name" value="Ankyrin_rpt-contain_sf"/>
</dbReference>
<feature type="domain" description="CAP-Gly" evidence="8">
    <location>
        <begin position="621"/>
        <end position="663"/>
    </location>
</feature>
<dbReference type="Gene3D" id="2.30.30.190">
    <property type="entry name" value="CAP Gly-rich-like domain"/>
    <property type="match status" value="3"/>
</dbReference>
<feature type="transmembrane region" description="Helical" evidence="7">
    <location>
        <begin position="1114"/>
        <end position="1137"/>
    </location>
</feature>
<evidence type="ECO:0000313" key="10">
    <source>
        <dbReference type="Proteomes" id="UP001651158"/>
    </source>
</evidence>
<evidence type="ECO:0000256" key="4">
    <source>
        <dbReference type="ARBA" id="ARBA00023136"/>
    </source>
</evidence>
<dbReference type="PROSITE" id="PS51257">
    <property type="entry name" value="PROKAR_LIPOPROTEIN"/>
    <property type="match status" value="1"/>
</dbReference>
<dbReference type="SUPFAM" id="SSF48403">
    <property type="entry name" value="Ankyrin repeat"/>
    <property type="match status" value="1"/>
</dbReference>
<organism evidence="9 10">
    <name type="scientific">Taenia crassiceps</name>
    <dbReference type="NCBI Taxonomy" id="6207"/>
    <lineage>
        <taxon>Eukaryota</taxon>
        <taxon>Metazoa</taxon>
        <taxon>Spiralia</taxon>
        <taxon>Lophotrochozoa</taxon>
        <taxon>Platyhelminthes</taxon>
        <taxon>Cestoda</taxon>
        <taxon>Eucestoda</taxon>
        <taxon>Cyclophyllidea</taxon>
        <taxon>Taeniidae</taxon>
        <taxon>Taenia</taxon>
    </lineage>
</organism>
<feature type="transmembrane region" description="Helical" evidence="7">
    <location>
        <begin position="1157"/>
        <end position="1179"/>
    </location>
</feature>
<keyword evidence="10" id="KW-1185">Reference proteome</keyword>
<dbReference type="SMART" id="SM01052">
    <property type="entry name" value="CAP_GLY"/>
    <property type="match status" value="3"/>
</dbReference>
<comment type="subcellular location">
    <subcellularLocation>
        <location evidence="1">Membrane</location>
    </subcellularLocation>
</comment>
<evidence type="ECO:0000256" key="2">
    <source>
        <dbReference type="ARBA" id="ARBA00022692"/>
    </source>
</evidence>
<dbReference type="Pfam" id="PF01302">
    <property type="entry name" value="CAP_GLY"/>
    <property type="match status" value="3"/>
</dbReference>
<feature type="repeat" description="ANK" evidence="5">
    <location>
        <begin position="288"/>
        <end position="320"/>
    </location>
</feature>
<dbReference type="PROSITE" id="PS50088">
    <property type="entry name" value="ANK_REPEAT"/>
    <property type="match status" value="1"/>
</dbReference>
<feature type="domain" description="CAP-Gly" evidence="8">
    <location>
        <begin position="893"/>
        <end position="935"/>
    </location>
</feature>
<keyword evidence="3 7" id="KW-1133">Transmembrane helix</keyword>
<evidence type="ECO:0000259" key="8">
    <source>
        <dbReference type="PROSITE" id="PS50245"/>
    </source>
</evidence>
<sequence length="1302" mass="139781">MKLRTSDGTLSISVFCGGIFNIAVGACGTGSWVWGDWGLCVKELHRTSIFLNAETSSTMLDSQFAASGGVVPPKCLPSPRTVARVASNNHRPSGVGSTPFALRRRFQRFDPVPDDSEADSAKSSPPLTRSFSRNHPITHPACDPPLCSDCRQFDARFTHHSEDYSEDDIVRMMLTAAAANSSTGGGRLRGAWWCDKCVALLSAPDVGIGNLFALLRQWTPSTQLQLDTIVMEILKRGAHVDDRDGMTDMTLLHYTAKSGALGNEDLACKIAEFLLDQGACLEARSGWEDMTPLHLAAYFDCPRVAQLLLARGADPLVRSAALEGATPLHLAAAQLSLGSARLLARLPLALAPRNDGLDADVAAADFAPLDSPLMCKDALDAALRTPYDCLPPARELPEPLSSMRDRLAELLGPAVDRKTKMQLAFLGAGCTASSGYRVLPTATQHLLQGYLGSESCSPTPQRSRSTVSPISRDLLAPNRSRSPGGSLLLGLLAPACSATEVAAPMPAETGVLSPRRPRRATVAATEPNTPLASPARTRGLNVSPPPPPPPLTVASATTTPVHHTLPSTSAVSAKVTLRAMGLALGDRVCVGPGGGSSEGSTKFTAATAATSGRMGRLRYCGPVEFASGVWVGIELDEAYGKNNGSVNGVSYFDCATNHGIFAPIGRVYKVSRTSGQIRPCFVEANGRRSTPTPLQNIPVDVSHVGAKVDTGLHKPSATEHFKIGDRVLVAGLRRGTIRFIGETQFAPGIWYGVELSKAVGKNDGSVEGVRYFTCEPKHGIFAPALRLQRLPPCDRSSVLASNNEMSQSVHADFLPDCQRRRSVTPDCSRRPDLAFGDNYASLGRPRPSTASLKVSAAAENGCRWNSGSVEEFYLQVGMQVLCTGELGTLRYIGPVDFTDGLWLGVELRGPHGRHDGAVAGHRYFTCAPNHGVLVRPSRVTFRGLNAAKLLPPGMVATFEKPNAKSMDASVLAYKSYGILGKRLVELCLIGLLFGMLVGLNVAISDLGSEIFSTVYGVKANFAVRRCVLLFVMTLVTPFCFLRRVDFLSATSSVAVIIYVIFLLNLFLVYMVPKMFSIYFSLGYFRLWRSEGLVRQVSTIYSSLKIPPLATMKRILSYALSFIFICYSVAGLMGYIAFYRGLNESLPGDMLASYPNDYRAVHIRLGFLYTVAASLPLLLFPLRTALHSLLFEEAAIEEGPLLVDVPSTIPNLRFYCLTCGSIFLSIIASQTTDKVEVILAYTGGFAGGASCYLLPAVIGAHTVGGSSGSRRKQLAKKLIIYLLYVLGILIFLSPVLTFLGVDA</sequence>
<keyword evidence="4 7" id="KW-0472">Membrane</keyword>
<dbReference type="Pfam" id="PF01490">
    <property type="entry name" value="Aa_trans"/>
    <property type="match status" value="1"/>
</dbReference>
<dbReference type="InterPro" id="IPR002110">
    <property type="entry name" value="Ankyrin_rpt"/>
</dbReference>
<feature type="transmembrane region" description="Helical" evidence="7">
    <location>
        <begin position="1053"/>
        <end position="1071"/>
    </location>
</feature>
<dbReference type="PROSITE" id="PS00845">
    <property type="entry name" value="CAP_GLY_1"/>
    <property type="match status" value="2"/>
</dbReference>
<feature type="transmembrane region" description="Helical" evidence="7">
    <location>
        <begin position="1237"/>
        <end position="1257"/>
    </location>
</feature>
<proteinExistence type="predicted"/>
<feature type="transmembrane region" description="Helical" evidence="7">
    <location>
        <begin position="1277"/>
        <end position="1300"/>
    </location>
</feature>
<evidence type="ECO:0000256" key="5">
    <source>
        <dbReference type="PROSITE-ProRule" id="PRU00023"/>
    </source>
</evidence>